<reference evidence="6" key="1">
    <citation type="submission" date="2022-11" db="UniProtKB">
        <authorList>
            <consortium name="EnsemblMetazoa"/>
        </authorList>
    </citation>
    <scope>IDENTIFICATION</scope>
</reference>
<keyword evidence="5" id="KW-0808">Transferase</keyword>
<dbReference type="GO" id="GO:0005789">
    <property type="term" value="C:endoplasmic reticulum membrane"/>
    <property type="evidence" value="ECO:0007669"/>
    <property type="project" value="UniProtKB-SubCell"/>
</dbReference>
<dbReference type="PANTHER" id="PTHR20661">
    <property type="entry name" value="PHOSPHATIDYLINOSITOL-GLYCAN BIOSYNTHESIS CLASS W PROTEIN"/>
    <property type="match status" value="1"/>
</dbReference>
<accession>A0A913WSI9</accession>
<feature type="transmembrane region" description="Helical" evidence="5">
    <location>
        <begin position="29"/>
        <end position="52"/>
    </location>
</feature>
<protein>
    <recommendedName>
        <fullName evidence="5">Phosphatidylinositol-glycan biosynthesis class W protein</fullName>
        <ecNumber evidence="5">2.3.-.-</ecNumber>
    </recommendedName>
</protein>
<keyword evidence="7" id="KW-1185">Reference proteome</keyword>
<evidence type="ECO:0000256" key="2">
    <source>
        <dbReference type="ARBA" id="ARBA00022692"/>
    </source>
</evidence>
<proteinExistence type="inferred from homology"/>
<dbReference type="GO" id="GO:0006506">
    <property type="term" value="P:GPI anchor biosynthetic process"/>
    <property type="evidence" value="ECO:0007669"/>
    <property type="project" value="UniProtKB-KW"/>
</dbReference>
<evidence type="ECO:0000313" key="6">
    <source>
        <dbReference type="EnsemblMetazoa" id="XP_020893445.1"/>
    </source>
</evidence>
<feature type="transmembrane region" description="Helical" evidence="5">
    <location>
        <begin position="375"/>
        <end position="400"/>
    </location>
</feature>
<organism evidence="6 7">
    <name type="scientific">Exaiptasia diaphana</name>
    <name type="common">Tropical sea anemone</name>
    <name type="synonym">Aiptasia pulchella</name>
    <dbReference type="NCBI Taxonomy" id="2652724"/>
    <lineage>
        <taxon>Eukaryota</taxon>
        <taxon>Metazoa</taxon>
        <taxon>Cnidaria</taxon>
        <taxon>Anthozoa</taxon>
        <taxon>Hexacorallia</taxon>
        <taxon>Actiniaria</taxon>
        <taxon>Aiptasiidae</taxon>
        <taxon>Exaiptasia</taxon>
    </lineage>
</organism>
<comment type="pathway">
    <text evidence="5">Glycolipid biosynthesis; glycosylphosphatidylinositol-anchor biosynthesis.</text>
</comment>
<sequence>MAEQFWGLSYKQLQANFVSNLNGTSLLEISLLTSIAPLAVLLRSCIGALLWANMASRSPVSSSFVFILDYIILILPLVFVSTILSSCIITTLVTLSVIITTCLILSCIIITNNNSENSSHQQDPKRQSFICNYRAYIVIATAVSILAVDFNIFPRRFAKAETYGSGFMDVGVGSFIVSNAIVSPEARSIRKNAGSRLKCTIQSIRSSIPLLVLGLARFLAVKSTDYQEHISEYGVHWNFFITLFIVKVLSTILVQLPILSNPCTYGLTGFIIAIFYQLSLTRWGLEYFVINGSSVSGIRYGFVDANREGLSSCFGYLALYFMGLQLGRFLFTKKRNCWYTAFLLLVLDVILWILTVTSRHYVTPVSRRMANITFIFWQMAYNVQFLVSFLLVDIISMIVLPKDVKPAGCEVCYSSPNSLTRDPIRLLHCSCLIAAINRSQLAYFLVANLFTGIVNFSVKTLFCTHTQSLLIICGYMFVMSSVFTLLHFLGITVKLHH</sequence>
<feature type="transmembrane region" description="Helical" evidence="5">
    <location>
        <begin position="309"/>
        <end position="331"/>
    </location>
</feature>
<feature type="transmembrane region" description="Helical" evidence="5">
    <location>
        <begin position="338"/>
        <end position="355"/>
    </location>
</feature>
<feature type="transmembrane region" description="Helical" evidence="5">
    <location>
        <begin position="165"/>
        <end position="182"/>
    </location>
</feature>
<dbReference type="OMA" id="GLYVMQP"/>
<keyword evidence="3 5" id="KW-1133">Transmembrane helix</keyword>
<dbReference type="EnsemblMetazoa" id="XM_021037786.2">
    <property type="protein sequence ID" value="XP_020893445.1"/>
    <property type="gene ID" value="LOC110232571"/>
</dbReference>
<keyword evidence="4 5" id="KW-0472">Membrane</keyword>
<dbReference type="EC" id="2.3.-.-" evidence="5"/>
<evidence type="ECO:0000256" key="3">
    <source>
        <dbReference type="ARBA" id="ARBA00022989"/>
    </source>
</evidence>
<dbReference type="GO" id="GO:0032216">
    <property type="term" value="F:glucosaminyl-phosphatidylinositol O-acyltransferase activity"/>
    <property type="evidence" value="ECO:0007669"/>
    <property type="project" value="TreeGrafter"/>
</dbReference>
<dbReference type="Proteomes" id="UP000887567">
    <property type="component" value="Unplaced"/>
</dbReference>
<dbReference type="OrthoDB" id="15270at2759"/>
<feature type="transmembrane region" description="Helical" evidence="5">
    <location>
        <begin position="468"/>
        <end position="491"/>
    </location>
</feature>
<evidence type="ECO:0000313" key="7">
    <source>
        <dbReference type="Proteomes" id="UP000887567"/>
    </source>
</evidence>
<evidence type="ECO:0000256" key="1">
    <source>
        <dbReference type="ARBA" id="ARBA00004141"/>
    </source>
</evidence>
<comment type="function">
    <text evidence="5">A acetyltransferase, which acetylates the inositol ring of phosphatidylinositol during biosynthesis of GPI-anchor.</text>
</comment>
<feature type="transmembrane region" description="Helical" evidence="5">
    <location>
        <begin position="64"/>
        <end position="83"/>
    </location>
</feature>
<dbReference type="PIRSF" id="PIRSF017321">
    <property type="entry name" value="GWT1"/>
    <property type="match status" value="1"/>
</dbReference>
<feature type="transmembrane region" description="Helical" evidence="5">
    <location>
        <begin position="203"/>
        <end position="220"/>
    </location>
</feature>
<dbReference type="InterPro" id="IPR009447">
    <property type="entry name" value="PIGW/GWT1"/>
</dbReference>
<feature type="transmembrane region" description="Helical" evidence="5">
    <location>
        <begin position="265"/>
        <end position="285"/>
    </location>
</feature>
<keyword evidence="5" id="KW-0337">GPI-anchor biosynthesis</keyword>
<dbReference type="RefSeq" id="XP_020893445.1">
    <property type="nucleotide sequence ID" value="XM_021037786.2"/>
</dbReference>
<feature type="transmembrane region" description="Helical" evidence="5">
    <location>
        <begin position="240"/>
        <end position="258"/>
    </location>
</feature>
<comment type="similarity">
    <text evidence="5">Belongs to the PIGW family.</text>
</comment>
<keyword evidence="5" id="KW-0256">Endoplasmic reticulum</keyword>
<dbReference type="GO" id="GO:0072659">
    <property type="term" value="P:protein localization to plasma membrane"/>
    <property type="evidence" value="ECO:0007669"/>
    <property type="project" value="TreeGrafter"/>
</dbReference>
<evidence type="ECO:0000256" key="4">
    <source>
        <dbReference type="ARBA" id="ARBA00023136"/>
    </source>
</evidence>
<dbReference type="Pfam" id="PF06423">
    <property type="entry name" value="GWT1"/>
    <property type="match status" value="1"/>
</dbReference>
<comment type="subcellular location">
    <subcellularLocation>
        <location evidence="5">Endoplasmic reticulum membrane</location>
        <topology evidence="5">Multi-pass membrane protein</topology>
    </subcellularLocation>
    <subcellularLocation>
        <location evidence="1">Membrane</location>
        <topology evidence="1">Multi-pass membrane protein</topology>
    </subcellularLocation>
</comment>
<keyword evidence="2 5" id="KW-0812">Transmembrane</keyword>
<feature type="transmembrane region" description="Helical" evidence="5">
    <location>
        <begin position="89"/>
        <end position="112"/>
    </location>
</feature>
<evidence type="ECO:0000256" key="5">
    <source>
        <dbReference type="RuleBase" id="RU280819"/>
    </source>
</evidence>
<dbReference type="PANTHER" id="PTHR20661:SF0">
    <property type="entry name" value="PHOSPHATIDYLINOSITOL-GLYCAN BIOSYNTHESIS CLASS W PROTEIN"/>
    <property type="match status" value="1"/>
</dbReference>
<keyword evidence="5" id="KW-0012">Acyltransferase</keyword>
<dbReference type="GeneID" id="110232571"/>
<dbReference type="AlphaFoldDB" id="A0A913WSI9"/>
<name>A0A913WSI9_EXADI</name>
<feature type="transmembrane region" description="Helical" evidence="5">
    <location>
        <begin position="133"/>
        <end position="153"/>
    </location>
</feature>
<dbReference type="KEGG" id="epa:110232571"/>
<feature type="transmembrane region" description="Helical" evidence="5">
    <location>
        <begin position="441"/>
        <end position="462"/>
    </location>
</feature>